<protein>
    <submittedName>
        <fullName evidence="2">Uncharacterized protein</fullName>
    </submittedName>
</protein>
<dbReference type="Gramene" id="TKW30220">
    <property type="protein sequence ID" value="TKW30220"/>
    <property type="gene ID" value="SEVIR_2G021600v2"/>
</dbReference>
<sequence>MAAATGASELPMVEQVITESFAKSLHIILESRSPYDSSRNFTRPSPPSSLLSGSQPAAADCPAAL</sequence>
<name>A0A4U6VKM2_SETVI</name>
<feature type="region of interest" description="Disordered" evidence="1">
    <location>
        <begin position="34"/>
        <end position="65"/>
    </location>
</feature>
<gene>
    <name evidence="2" type="ORF">SEVIR_2G021600v2</name>
</gene>
<dbReference type="AlphaFoldDB" id="A0A4U6VKM2"/>
<evidence type="ECO:0000313" key="2">
    <source>
        <dbReference type="EMBL" id="TKW30220.1"/>
    </source>
</evidence>
<reference evidence="2" key="1">
    <citation type="submission" date="2019-03" db="EMBL/GenBank/DDBJ databases">
        <title>WGS assembly of Setaria viridis.</title>
        <authorList>
            <person name="Huang P."/>
            <person name="Jenkins J."/>
            <person name="Grimwood J."/>
            <person name="Barry K."/>
            <person name="Healey A."/>
            <person name="Mamidi S."/>
            <person name="Sreedasyam A."/>
            <person name="Shu S."/>
            <person name="Feldman M."/>
            <person name="Wu J."/>
            <person name="Yu Y."/>
            <person name="Chen C."/>
            <person name="Johnson J."/>
            <person name="Rokhsar D."/>
            <person name="Baxter I."/>
            <person name="Schmutz J."/>
            <person name="Brutnell T."/>
            <person name="Kellogg E."/>
        </authorList>
    </citation>
    <scope>NUCLEOTIDE SEQUENCE [LARGE SCALE GENOMIC DNA]</scope>
</reference>
<keyword evidence="3" id="KW-1185">Reference proteome</keyword>
<accession>A0A4U6VKM2</accession>
<evidence type="ECO:0000313" key="3">
    <source>
        <dbReference type="Proteomes" id="UP000298652"/>
    </source>
</evidence>
<evidence type="ECO:0000256" key="1">
    <source>
        <dbReference type="SAM" id="MobiDB-lite"/>
    </source>
</evidence>
<dbReference type="Gene3D" id="3.30.900.10">
    <property type="entry name" value="HORMA domain"/>
    <property type="match status" value="1"/>
</dbReference>
<organism evidence="2 3">
    <name type="scientific">Setaria viridis</name>
    <name type="common">Green bristlegrass</name>
    <name type="synonym">Setaria italica subsp. viridis</name>
    <dbReference type="NCBI Taxonomy" id="4556"/>
    <lineage>
        <taxon>Eukaryota</taxon>
        <taxon>Viridiplantae</taxon>
        <taxon>Streptophyta</taxon>
        <taxon>Embryophyta</taxon>
        <taxon>Tracheophyta</taxon>
        <taxon>Spermatophyta</taxon>
        <taxon>Magnoliopsida</taxon>
        <taxon>Liliopsida</taxon>
        <taxon>Poales</taxon>
        <taxon>Poaceae</taxon>
        <taxon>PACMAD clade</taxon>
        <taxon>Panicoideae</taxon>
        <taxon>Panicodae</taxon>
        <taxon>Paniceae</taxon>
        <taxon>Cenchrinae</taxon>
        <taxon>Setaria</taxon>
    </lineage>
</organism>
<feature type="compositionally biased region" description="Polar residues" evidence="1">
    <location>
        <begin position="34"/>
        <end position="43"/>
    </location>
</feature>
<dbReference type="Proteomes" id="UP000298652">
    <property type="component" value="Chromosome 2"/>
</dbReference>
<dbReference type="InterPro" id="IPR036570">
    <property type="entry name" value="HORMA_dom_sf"/>
</dbReference>
<proteinExistence type="predicted"/>
<dbReference type="EMBL" id="CM016553">
    <property type="protein sequence ID" value="TKW30220.1"/>
    <property type="molecule type" value="Genomic_DNA"/>
</dbReference>